<dbReference type="SMART" id="SM01101">
    <property type="entry name" value="CRISPR_assoc"/>
    <property type="match status" value="1"/>
</dbReference>
<dbReference type="Proteomes" id="UP001388406">
    <property type="component" value="Unassembled WGS sequence"/>
</dbReference>
<dbReference type="Gene3D" id="3.30.70.1200">
    <property type="entry name" value="Crispr-associated protein, domain 1"/>
    <property type="match status" value="1"/>
</dbReference>
<dbReference type="EMBL" id="JBCAMI010000004">
    <property type="protein sequence ID" value="MEL4080984.1"/>
    <property type="molecule type" value="Genomic_DNA"/>
</dbReference>
<reference evidence="2 3" key="1">
    <citation type="submission" date="2024-04" db="EMBL/GenBank/DDBJ databases">
        <title>Arthrobacter nanjingensis.</title>
        <authorList>
            <person name="Park M."/>
        </authorList>
    </citation>
    <scope>NUCLEOTIDE SEQUENCE [LARGE SCALE GENOMIC DNA]</scope>
    <source>
        <strain evidence="2 3">A33</strain>
    </source>
</reference>
<feature type="region of interest" description="Disordered" evidence="1">
    <location>
        <begin position="145"/>
        <end position="177"/>
    </location>
</feature>
<protein>
    <submittedName>
        <fullName evidence="2">Type I-E CRISPR-associated protein Cas6/Cse3/CasE</fullName>
    </submittedName>
</protein>
<dbReference type="InterPro" id="IPR010179">
    <property type="entry name" value="CRISPR-assoc_prot_Cse3"/>
</dbReference>
<evidence type="ECO:0000313" key="3">
    <source>
        <dbReference type="Proteomes" id="UP001388406"/>
    </source>
</evidence>
<accession>A0ABU9KN07</accession>
<name>A0ABU9KN07_9MICC</name>
<organism evidence="2 3">
    <name type="scientific">Arthrobacter nanjingensis</name>
    <dbReference type="NCBI Taxonomy" id="1387716"/>
    <lineage>
        <taxon>Bacteria</taxon>
        <taxon>Bacillati</taxon>
        <taxon>Actinomycetota</taxon>
        <taxon>Actinomycetes</taxon>
        <taxon>Micrococcales</taxon>
        <taxon>Micrococcaceae</taxon>
        <taxon>Arthrobacter</taxon>
    </lineage>
</organism>
<evidence type="ECO:0000313" key="2">
    <source>
        <dbReference type="EMBL" id="MEL4080984.1"/>
    </source>
</evidence>
<dbReference type="Pfam" id="PF08798">
    <property type="entry name" value="CRISPR_assoc"/>
    <property type="match status" value="1"/>
</dbReference>
<sequence length="224" mass="24708">MMYLTKFDINAARRGARYLLGNPQAFHAAVLSSFPPRPTGAGEGRVLWRVDRNGPHTALYVVSPDEPDLSALNEQAGWSTATWATRDYRPFLDRISEGQTWSFRLTANPVKQSLAPETKGMRLAHVTSAQQAAWLADRAGRNGFRISETSDGTPAVMVSSRSKDSFSRSDPHRGGRSSRVTLVRVQFDGVLTVNDREKFRDALVSGFGRGKAYGCGLMTLMRAE</sequence>
<feature type="compositionally biased region" description="Basic and acidic residues" evidence="1">
    <location>
        <begin position="161"/>
        <end position="173"/>
    </location>
</feature>
<dbReference type="RefSeq" id="WP_342006908.1">
    <property type="nucleotide sequence ID" value="NZ_JBCAMI010000004.1"/>
</dbReference>
<evidence type="ECO:0000256" key="1">
    <source>
        <dbReference type="SAM" id="MobiDB-lite"/>
    </source>
</evidence>
<gene>
    <name evidence="2" type="primary">cas6e</name>
    <name evidence="2" type="ORF">AAC385_08965</name>
</gene>
<proteinExistence type="predicted"/>
<keyword evidence="3" id="KW-1185">Reference proteome</keyword>
<dbReference type="CDD" id="cd09727">
    <property type="entry name" value="Cas6_I-E"/>
    <property type="match status" value="1"/>
</dbReference>
<dbReference type="NCBIfam" id="TIGR01907">
    <property type="entry name" value="casE_Cse3"/>
    <property type="match status" value="1"/>
</dbReference>
<comment type="caution">
    <text evidence="2">The sequence shown here is derived from an EMBL/GenBank/DDBJ whole genome shotgun (WGS) entry which is preliminary data.</text>
</comment>
<dbReference type="SUPFAM" id="SSF117987">
    <property type="entry name" value="CRISPR-associated protein"/>
    <property type="match status" value="2"/>
</dbReference>
<dbReference type="Gene3D" id="3.30.70.1210">
    <property type="entry name" value="Crispr-associated protein, domain 2"/>
    <property type="match status" value="1"/>
</dbReference>